<dbReference type="InterPro" id="IPR000571">
    <property type="entry name" value="Znf_CCCH"/>
</dbReference>
<proteinExistence type="predicted"/>
<evidence type="ECO:0000313" key="5">
    <source>
        <dbReference type="Proteomes" id="UP001432322"/>
    </source>
</evidence>
<dbReference type="EMBL" id="BTSY01000001">
    <property type="protein sequence ID" value="GMT10104.1"/>
    <property type="molecule type" value="Genomic_DNA"/>
</dbReference>
<feature type="zinc finger region" description="C3H1-type" evidence="1">
    <location>
        <begin position="58"/>
        <end position="84"/>
    </location>
</feature>
<organism evidence="4 5">
    <name type="scientific">Pristionchus fissidentatus</name>
    <dbReference type="NCBI Taxonomy" id="1538716"/>
    <lineage>
        <taxon>Eukaryota</taxon>
        <taxon>Metazoa</taxon>
        <taxon>Ecdysozoa</taxon>
        <taxon>Nematoda</taxon>
        <taxon>Chromadorea</taxon>
        <taxon>Rhabditida</taxon>
        <taxon>Rhabditina</taxon>
        <taxon>Diplogasteromorpha</taxon>
        <taxon>Diplogasteroidea</taxon>
        <taxon>Neodiplogasteridae</taxon>
        <taxon>Pristionchus</taxon>
    </lineage>
</organism>
<sequence length="115" mass="13417">GRSQSRGDRKEWFEKRSDSKANNERSTNGERGRTQLKKTVRCPLYPLCHKHFLDCIYNHPNRDCRDFKWGCPRGRDCTFVHPDCDKDGGCGNEECAYTHRKQVHARLAAVCFARE</sequence>
<keyword evidence="5" id="KW-1185">Reference proteome</keyword>
<evidence type="ECO:0000256" key="1">
    <source>
        <dbReference type="PROSITE-ProRule" id="PRU00723"/>
    </source>
</evidence>
<gene>
    <name evidence="4" type="ORF">PFISCL1PPCAC_1401</name>
</gene>
<reference evidence="4" key="1">
    <citation type="submission" date="2023-10" db="EMBL/GenBank/DDBJ databases">
        <title>Genome assembly of Pristionchus species.</title>
        <authorList>
            <person name="Yoshida K."/>
            <person name="Sommer R.J."/>
        </authorList>
    </citation>
    <scope>NUCLEOTIDE SEQUENCE</scope>
    <source>
        <strain evidence="4">RS5133</strain>
    </source>
</reference>
<feature type="region of interest" description="Disordered" evidence="2">
    <location>
        <begin position="1"/>
        <end position="32"/>
    </location>
</feature>
<keyword evidence="1" id="KW-0479">Metal-binding</keyword>
<protein>
    <recommendedName>
        <fullName evidence="3">C3H1-type domain-containing protein</fullName>
    </recommendedName>
</protein>
<dbReference type="PROSITE" id="PS50103">
    <property type="entry name" value="ZF_C3H1"/>
    <property type="match status" value="1"/>
</dbReference>
<accession>A0AAV5UWM7</accession>
<evidence type="ECO:0000259" key="3">
    <source>
        <dbReference type="PROSITE" id="PS50103"/>
    </source>
</evidence>
<name>A0AAV5UWM7_9BILA</name>
<dbReference type="AlphaFoldDB" id="A0AAV5UWM7"/>
<comment type="caution">
    <text evidence="4">The sequence shown here is derived from an EMBL/GenBank/DDBJ whole genome shotgun (WGS) entry which is preliminary data.</text>
</comment>
<dbReference type="Proteomes" id="UP001432322">
    <property type="component" value="Unassembled WGS sequence"/>
</dbReference>
<feature type="domain" description="C3H1-type" evidence="3">
    <location>
        <begin position="58"/>
        <end position="84"/>
    </location>
</feature>
<keyword evidence="1" id="KW-0863">Zinc-finger</keyword>
<evidence type="ECO:0000313" key="4">
    <source>
        <dbReference type="EMBL" id="GMT10104.1"/>
    </source>
</evidence>
<feature type="non-terminal residue" evidence="4">
    <location>
        <position position="115"/>
    </location>
</feature>
<evidence type="ECO:0000256" key="2">
    <source>
        <dbReference type="SAM" id="MobiDB-lite"/>
    </source>
</evidence>
<dbReference type="GO" id="GO:0008270">
    <property type="term" value="F:zinc ion binding"/>
    <property type="evidence" value="ECO:0007669"/>
    <property type="project" value="UniProtKB-KW"/>
</dbReference>
<keyword evidence="1" id="KW-0862">Zinc</keyword>
<dbReference type="Gene3D" id="4.10.1000.40">
    <property type="match status" value="1"/>
</dbReference>
<feature type="non-terminal residue" evidence="4">
    <location>
        <position position="1"/>
    </location>
</feature>